<feature type="transmembrane region" description="Helical" evidence="1">
    <location>
        <begin position="102"/>
        <end position="119"/>
    </location>
</feature>
<dbReference type="PANTHER" id="PTHR23028">
    <property type="entry name" value="ACETYLTRANSFERASE"/>
    <property type="match status" value="1"/>
</dbReference>
<evidence type="ECO:0000313" key="3">
    <source>
        <dbReference type="EMBL" id="KAK1565908.1"/>
    </source>
</evidence>
<dbReference type="RefSeq" id="XP_060407159.1">
    <property type="nucleotide sequence ID" value="XM_060560471.1"/>
</dbReference>
<organism evidence="3 4">
    <name type="scientific">Colletotrichum navitas</name>
    <dbReference type="NCBI Taxonomy" id="681940"/>
    <lineage>
        <taxon>Eukaryota</taxon>
        <taxon>Fungi</taxon>
        <taxon>Dikarya</taxon>
        <taxon>Ascomycota</taxon>
        <taxon>Pezizomycotina</taxon>
        <taxon>Sordariomycetes</taxon>
        <taxon>Hypocreomycetidae</taxon>
        <taxon>Glomerellales</taxon>
        <taxon>Glomerellaceae</taxon>
        <taxon>Colletotrichum</taxon>
        <taxon>Colletotrichum graminicola species complex</taxon>
    </lineage>
</organism>
<feature type="transmembrane region" description="Helical" evidence="1">
    <location>
        <begin position="149"/>
        <end position="168"/>
    </location>
</feature>
<feature type="domain" description="Acyltransferase 3" evidence="2">
    <location>
        <begin position="52"/>
        <end position="200"/>
    </location>
</feature>
<dbReference type="PANTHER" id="PTHR23028:SF134">
    <property type="entry name" value="PUTATIVE (AFU_ORTHOLOGUE AFUA_4G08520)-RELATED"/>
    <property type="match status" value="1"/>
</dbReference>
<dbReference type="InterPro" id="IPR050879">
    <property type="entry name" value="Acyltransferase_3"/>
</dbReference>
<gene>
    <name evidence="3" type="ORF">LY79DRAFT_585135</name>
</gene>
<keyword evidence="4" id="KW-1185">Reference proteome</keyword>
<sequence>MRLRLGKKMKRSRNLWKVSLAFVSSLYNTIGHAGLAQPGQHSSADRRLTAHLDGLRGIAAMFVYTMHLSMALDRTILLGYIPGISDVWYNYPVLRLFRSGKAMVRIFFVLISGYALTVSPSKHYNRLSASDKLHRTLATAMLKRPFRLFFPPLVTTSVVMVVAAAGLFPTAKSMEALPAHLPVQSVFLKSSFLEQSADWMGFVTHKLINPWAWAGNLYADEHDS</sequence>
<dbReference type="AlphaFoldDB" id="A0AAD8UWZ9"/>
<dbReference type="InterPro" id="IPR002656">
    <property type="entry name" value="Acyl_transf_3_dom"/>
</dbReference>
<accession>A0AAD8UWZ9</accession>
<evidence type="ECO:0000259" key="2">
    <source>
        <dbReference type="Pfam" id="PF01757"/>
    </source>
</evidence>
<dbReference type="EMBL" id="JAHLJV010000178">
    <property type="protein sequence ID" value="KAK1565908.1"/>
    <property type="molecule type" value="Genomic_DNA"/>
</dbReference>
<proteinExistence type="predicted"/>
<dbReference type="GeneID" id="85444711"/>
<protein>
    <recommendedName>
        <fullName evidence="2">Acyltransferase 3 domain-containing protein</fullName>
    </recommendedName>
</protein>
<dbReference type="Pfam" id="PF01757">
    <property type="entry name" value="Acyl_transf_3"/>
    <property type="match status" value="1"/>
</dbReference>
<keyword evidence="1" id="KW-0812">Transmembrane</keyword>
<dbReference type="GO" id="GO:0016747">
    <property type="term" value="F:acyltransferase activity, transferring groups other than amino-acyl groups"/>
    <property type="evidence" value="ECO:0007669"/>
    <property type="project" value="InterPro"/>
</dbReference>
<name>A0AAD8UWZ9_9PEZI</name>
<dbReference type="Proteomes" id="UP001230504">
    <property type="component" value="Unassembled WGS sequence"/>
</dbReference>
<keyword evidence="1" id="KW-1133">Transmembrane helix</keyword>
<reference evidence="3" key="1">
    <citation type="submission" date="2021-06" db="EMBL/GenBank/DDBJ databases">
        <title>Comparative genomics, transcriptomics and evolutionary studies reveal genomic signatures of adaptation to plant cell wall in hemibiotrophic fungi.</title>
        <authorList>
            <consortium name="DOE Joint Genome Institute"/>
            <person name="Baroncelli R."/>
            <person name="Diaz J.F."/>
            <person name="Benocci T."/>
            <person name="Peng M."/>
            <person name="Battaglia E."/>
            <person name="Haridas S."/>
            <person name="Andreopoulos W."/>
            <person name="Labutti K."/>
            <person name="Pangilinan J."/>
            <person name="Floch G.L."/>
            <person name="Makela M.R."/>
            <person name="Henrissat B."/>
            <person name="Grigoriev I.V."/>
            <person name="Crouch J.A."/>
            <person name="De Vries R.P."/>
            <person name="Sukno S.A."/>
            <person name="Thon M.R."/>
        </authorList>
    </citation>
    <scope>NUCLEOTIDE SEQUENCE</scope>
    <source>
        <strain evidence="3">CBS 125086</strain>
    </source>
</reference>
<keyword evidence="1" id="KW-0472">Membrane</keyword>
<evidence type="ECO:0000256" key="1">
    <source>
        <dbReference type="SAM" id="Phobius"/>
    </source>
</evidence>
<comment type="caution">
    <text evidence="3">The sequence shown here is derived from an EMBL/GenBank/DDBJ whole genome shotgun (WGS) entry which is preliminary data.</text>
</comment>
<evidence type="ECO:0000313" key="4">
    <source>
        <dbReference type="Proteomes" id="UP001230504"/>
    </source>
</evidence>